<dbReference type="Proteomes" id="UP000239899">
    <property type="component" value="Unassembled WGS sequence"/>
</dbReference>
<accession>A0A2P6TWX5</accession>
<feature type="domain" description="TRASH" evidence="5">
    <location>
        <begin position="8"/>
        <end position="46"/>
    </location>
</feature>
<dbReference type="FunFam" id="2.30.170.20:FF:000003">
    <property type="entry name" value="60S ribosomal protein L24"/>
    <property type="match status" value="1"/>
</dbReference>
<dbReference type="InterPro" id="IPR000988">
    <property type="entry name" value="Ribosomal_eL24-rel_N"/>
</dbReference>
<dbReference type="SUPFAM" id="SSF57716">
    <property type="entry name" value="Glucocorticoid receptor-like (DNA-binding domain)"/>
    <property type="match status" value="1"/>
</dbReference>
<dbReference type="STRING" id="3076.A0A2P6TWX5"/>
<proteinExistence type="inferred from homology"/>
<dbReference type="Gene3D" id="2.30.170.20">
    <property type="entry name" value="Ribosomal protein L24e"/>
    <property type="match status" value="1"/>
</dbReference>
<dbReference type="GO" id="GO:0003729">
    <property type="term" value="F:mRNA binding"/>
    <property type="evidence" value="ECO:0007669"/>
    <property type="project" value="TreeGrafter"/>
</dbReference>
<evidence type="ECO:0000256" key="1">
    <source>
        <dbReference type="ARBA" id="ARBA00005647"/>
    </source>
</evidence>
<dbReference type="AlphaFoldDB" id="A0A2P6TWX5"/>
<evidence type="ECO:0000313" key="7">
    <source>
        <dbReference type="Proteomes" id="UP000239899"/>
    </source>
</evidence>
<dbReference type="Gene3D" id="6.10.250.1270">
    <property type="match status" value="1"/>
</dbReference>
<dbReference type="PROSITE" id="PS01073">
    <property type="entry name" value="RIBOSOMAL_L24E"/>
    <property type="match status" value="1"/>
</dbReference>
<evidence type="ECO:0000313" key="6">
    <source>
        <dbReference type="EMBL" id="PRW58569.1"/>
    </source>
</evidence>
<reference evidence="6 7" key="1">
    <citation type="journal article" date="2018" name="Plant J.">
        <title>Genome sequences of Chlorella sorokiniana UTEX 1602 and Micractinium conductrix SAG 241.80: implications to maltose excretion by a green alga.</title>
        <authorList>
            <person name="Arriola M.B."/>
            <person name="Velmurugan N."/>
            <person name="Zhang Y."/>
            <person name="Plunkett M.H."/>
            <person name="Hondzo H."/>
            <person name="Barney B.M."/>
        </authorList>
    </citation>
    <scope>NUCLEOTIDE SEQUENCE [LARGE SCALE GENOMIC DNA]</scope>
    <source>
        <strain evidence="7">UTEX 1602</strain>
    </source>
</reference>
<dbReference type="EMBL" id="LHPG02000005">
    <property type="protein sequence ID" value="PRW58569.1"/>
    <property type="molecule type" value="Genomic_DNA"/>
</dbReference>
<dbReference type="Pfam" id="PF01246">
    <property type="entry name" value="Ribosomal_L24e"/>
    <property type="match status" value="1"/>
</dbReference>
<feature type="compositionally biased region" description="Gly residues" evidence="4">
    <location>
        <begin position="149"/>
        <end position="159"/>
    </location>
</feature>
<evidence type="ECO:0000256" key="4">
    <source>
        <dbReference type="SAM" id="MobiDB-lite"/>
    </source>
</evidence>
<dbReference type="InterPro" id="IPR038630">
    <property type="entry name" value="L24e/L24_sf"/>
</dbReference>
<evidence type="ECO:0000259" key="5">
    <source>
        <dbReference type="SMART" id="SM00746"/>
    </source>
</evidence>
<keyword evidence="7" id="KW-1185">Reference proteome</keyword>
<feature type="region of interest" description="Disordered" evidence="4">
    <location>
        <begin position="92"/>
        <end position="111"/>
    </location>
</feature>
<comment type="similarity">
    <text evidence="1">Belongs to the eukaryotic ribosomal protein eL24 family.</text>
</comment>
<feature type="region of interest" description="Disordered" evidence="4">
    <location>
        <begin position="116"/>
        <end position="159"/>
    </location>
</feature>
<gene>
    <name evidence="6" type="ORF">C2E21_3187</name>
</gene>
<keyword evidence="3" id="KW-0687">Ribonucleoprotein</keyword>
<dbReference type="OrthoDB" id="1727108at2759"/>
<dbReference type="GO" id="GO:0003735">
    <property type="term" value="F:structural constituent of ribosome"/>
    <property type="evidence" value="ECO:0007669"/>
    <property type="project" value="InterPro"/>
</dbReference>
<sequence>MVLKTQTCRFSGLRIYPGKGVLFIRVDGQQFLFLKQKCRSLFIQRKRPAKLAWTTLYRKQHRKDQEAQVARKKRRNVTKAATRSVAGASLEVIQKKKSEKPEARKASREAALREIKERAKKAKADKAVQKQQAKASGAGKAVKNMPKGAGKGGAKSTGR</sequence>
<evidence type="ECO:0000256" key="2">
    <source>
        <dbReference type="ARBA" id="ARBA00022980"/>
    </source>
</evidence>
<dbReference type="SMART" id="SM00746">
    <property type="entry name" value="TRASH"/>
    <property type="match status" value="1"/>
</dbReference>
<feature type="compositionally biased region" description="Basic and acidic residues" evidence="4">
    <location>
        <begin position="93"/>
        <end position="111"/>
    </location>
</feature>
<keyword evidence="2" id="KW-0689">Ribosomal protein</keyword>
<dbReference type="GO" id="GO:0002181">
    <property type="term" value="P:cytoplasmic translation"/>
    <property type="evidence" value="ECO:0007669"/>
    <property type="project" value="TreeGrafter"/>
</dbReference>
<dbReference type="InterPro" id="IPR056366">
    <property type="entry name" value="Ribosomal_eL24"/>
</dbReference>
<dbReference type="PANTHER" id="PTHR10792:SF1">
    <property type="entry name" value="RIBOSOMAL PROTEIN L24"/>
    <property type="match status" value="1"/>
</dbReference>
<feature type="compositionally biased region" description="Low complexity" evidence="4">
    <location>
        <begin position="129"/>
        <end position="143"/>
    </location>
</feature>
<organism evidence="6 7">
    <name type="scientific">Chlorella sorokiniana</name>
    <name type="common">Freshwater green alga</name>
    <dbReference type="NCBI Taxonomy" id="3076"/>
    <lineage>
        <taxon>Eukaryota</taxon>
        <taxon>Viridiplantae</taxon>
        <taxon>Chlorophyta</taxon>
        <taxon>core chlorophytes</taxon>
        <taxon>Trebouxiophyceae</taxon>
        <taxon>Chlorellales</taxon>
        <taxon>Chlorellaceae</taxon>
        <taxon>Chlorella clade</taxon>
        <taxon>Chlorella</taxon>
    </lineage>
</organism>
<dbReference type="PANTHER" id="PTHR10792">
    <property type="entry name" value="60S RIBOSOMAL PROTEIN L24"/>
    <property type="match status" value="1"/>
</dbReference>
<dbReference type="GO" id="GO:0022625">
    <property type="term" value="C:cytosolic large ribosomal subunit"/>
    <property type="evidence" value="ECO:0007669"/>
    <property type="project" value="TreeGrafter"/>
</dbReference>
<feature type="compositionally biased region" description="Basic and acidic residues" evidence="4">
    <location>
        <begin position="116"/>
        <end position="128"/>
    </location>
</feature>
<dbReference type="InterPro" id="IPR011017">
    <property type="entry name" value="TRASH_dom"/>
</dbReference>
<name>A0A2P6TWX5_CHLSO</name>
<comment type="caution">
    <text evidence="6">The sequence shown here is derived from an EMBL/GenBank/DDBJ whole genome shotgun (WGS) entry which is preliminary data.</text>
</comment>
<dbReference type="InterPro" id="IPR023442">
    <property type="entry name" value="Ribosomal_eL24_CS"/>
</dbReference>
<feature type="region of interest" description="Disordered" evidence="4">
    <location>
        <begin position="63"/>
        <end position="83"/>
    </location>
</feature>
<dbReference type="CDD" id="cd00472">
    <property type="entry name" value="Ribosomal_L24e_L24"/>
    <property type="match status" value="1"/>
</dbReference>
<evidence type="ECO:0000256" key="3">
    <source>
        <dbReference type="ARBA" id="ARBA00023274"/>
    </source>
</evidence>
<protein>
    <submittedName>
        <fullName evidence="6">60S ribosomal L24-like</fullName>
    </submittedName>
</protein>